<reference evidence="2" key="2">
    <citation type="journal article" date="2015" name="Fish Shellfish Immunol.">
        <title>Early steps in the European eel (Anguilla anguilla)-Vibrio vulnificus interaction in the gills: Role of the RtxA13 toxin.</title>
        <authorList>
            <person name="Callol A."/>
            <person name="Pajuelo D."/>
            <person name="Ebbesson L."/>
            <person name="Teles M."/>
            <person name="MacKenzie S."/>
            <person name="Amaro C."/>
        </authorList>
    </citation>
    <scope>NUCLEOTIDE SEQUENCE</scope>
</reference>
<keyword evidence="1" id="KW-1133">Transmembrane helix</keyword>
<protein>
    <submittedName>
        <fullName evidence="2">Uncharacterized protein</fullName>
    </submittedName>
</protein>
<organism evidence="2">
    <name type="scientific">Anguilla anguilla</name>
    <name type="common">European freshwater eel</name>
    <name type="synonym">Muraena anguilla</name>
    <dbReference type="NCBI Taxonomy" id="7936"/>
    <lineage>
        <taxon>Eukaryota</taxon>
        <taxon>Metazoa</taxon>
        <taxon>Chordata</taxon>
        <taxon>Craniata</taxon>
        <taxon>Vertebrata</taxon>
        <taxon>Euteleostomi</taxon>
        <taxon>Actinopterygii</taxon>
        <taxon>Neopterygii</taxon>
        <taxon>Teleostei</taxon>
        <taxon>Anguilliformes</taxon>
        <taxon>Anguillidae</taxon>
        <taxon>Anguilla</taxon>
    </lineage>
</organism>
<feature type="transmembrane region" description="Helical" evidence="1">
    <location>
        <begin position="29"/>
        <end position="50"/>
    </location>
</feature>
<dbReference type="EMBL" id="GBXM01003698">
    <property type="protein sequence ID" value="JAI04880.1"/>
    <property type="molecule type" value="Transcribed_RNA"/>
</dbReference>
<dbReference type="AlphaFoldDB" id="A0A0E9XQI3"/>
<proteinExistence type="predicted"/>
<keyword evidence="1" id="KW-0812">Transmembrane</keyword>
<evidence type="ECO:0000313" key="2">
    <source>
        <dbReference type="EMBL" id="JAI04880.1"/>
    </source>
</evidence>
<sequence>MQVFFALLWSCVYNQRSLCLHPQASPLPPFLKIFLCPIFKPFLFLYLNFFSTAVAIKEMQLHG</sequence>
<evidence type="ECO:0000256" key="1">
    <source>
        <dbReference type="SAM" id="Phobius"/>
    </source>
</evidence>
<keyword evidence="1" id="KW-0472">Membrane</keyword>
<accession>A0A0E9XQI3</accession>
<name>A0A0E9XQI3_ANGAN</name>
<reference evidence="2" key="1">
    <citation type="submission" date="2014-11" db="EMBL/GenBank/DDBJ databases">
        <authorList>
            <person name="Amaro Gonzalez C."/>
        </authorList>
    </citation>
    <scope>NUCLEOTIDE SEQUENCE</scope>
</reference>